<sequence>MTLVDTNQGVLVVVMNYTADVLDFGVAVKKARAASCTSKWSSLGMMLALAAQRLIAGALAARGANLNTLNNFALLVAGNSVSLEASLKHVHMPGRDPGSVHNDSLGAGEVELGVRIHHEPDETYHR</sequence>
<comment type="caution">
    <text evidence="2">The sequence shown here is derived from an EMBL/GenBank/DDBJ whole genome shotgun (WGS) entry which is preliminary data.</text>
</comment>
<proteinExistence type="predicted"/>
<dbReference type="GO" id="GO:0005829">
    <property type="term" value="C:cytosol"/>
    <property type="evidence" value="ECO:0007669"/>
    <property type="project" value="TreeGrafter"/>
</dbReference>
<keyword evidence="3" id="KW-1185">Reference proteome</keyword>
<organism evidence="2 3">
    <name type="scientific">Dactylonectria estremocensis</name>
    <dbReference type="NCBI Taxonomy" id="1079267"/>
    <lineage>
        <taxon>Eukaryota</taxon>
        <taxon>Fungi</taxon>
        <taxon>Dikarya</taxon>
        <taxon>Ascomycota</taxon>
        <taxon>Pezizomycotina</taxon>
        <taxon>Sordariomycetes</taxon>
        <taxon>Hypocreomycetidae</taxon>
        <taxon>Hypocreales</taxon>
        <taxon>Nectriaceae</taxon>
        <taxon>Dactylonectria</taxon>
    </lineage>
</organism>
<evidence type="ECO:0000313" key="3">
    <source>
        <dbReference type="Proteomes" id="UP000717696"/>
    </source>
</evidence>
<dbReference type="AlphaFoldDB" id="A0A9P9JHQ0"/>
<protein>
    <recommendedName>
        <fullName evidence="1">DhaK domain-containing protein</fullName>
    </recommendedName>
</protein>
<dbReference type="Pfam" id="PF02733">
    <property type="entry name" value="Dak1"/>
    <property type="match status" value="1"/>
</dbReference>
<dbReference type="PANTHER" id="PTHR28629:SF14">
    <property type="entry name" value="DIHYDROXYACETONE KINASE 1"/>
    <property type="match status" value="1"/>
</dbReference>
<dbReference type="EMBL" id="JAGMUU010000002">
    <property type="protein sequence ID" value="KAH7159445.1"/>
    <property type="molecule type" value="Genomic_DNA"/>
</dbReference>
<dbReference type="Proteomes" id="UP000717696">
    <property type="component" value="Unassembled WGS sequence"/>
</dbReference>
<gene>
    <name evidence="2" type="ORF">B0J13DRAFT_518910</name>
</gene>
<dbReference type="GO" id="GO:0019563">
    <property type="term" value="P:glycerol catabolic process"/>
    <property type="evidence" value="ECO:0007669"/>
    <property type="project" value="TreeGrafter"/>
</dbReference>
<evidence type="ECO:0000313" key="2">
    <source>
        <dbReference type="EMBL" id="KAH7159445.1"/>
    </source>
</evidence>
<dbReference type="GO" id="GO:0004371">
    <property type="term" value="F:glycerone kinase activity"/>
    <property type="evidence" value="ECO:0007669"/>
    <property type="project" value="InterPro"/>
</dbReference>
<accession>A0A9P9JHQ0</accession>
<feature type="domain" description="DhaK" evidence="1">
    <location>
        <begin position="1"/>
        <end position="126"/>
    </location>
</feature>
<name>A0A9P9JHQ0_9HYPO</name>
<evidence type="ECO:0000259" key="1">
    <source>
        <dbReference type="PROSITE" id="PS51481"/>
    </source>
</evidence>
<dbReference type="PROSITE" id="PS51481">
    <property type="entry name" value="DHAK"/>
    <property type="match status" value="1"/>
</dbReference>
<dbReference type="InterPro" id="IPR050861">
    <property type="entry name" value="Dihydroxyacetone_Kinase"/>
</dbReference>
<dbReference type="PANTHER" id="PTHR28629">
    <property type="entry name" value="TRIOKINASE/FMN CYCLASE"/>
    <property type="match status" value="1"/>
</dbReference>
<reference evidence="2" key="1">
    <citation type="journal article" date="2021" name="Nat. Commun.">
        <title>Genetic determinants of endophytism in the Arabidopsis root mycobiome.</title>
        <authorList>
            <person name="Mesny F."/>
            <person name="Miyauchi S."/>
            <person name="Thiergart T."/>
            <person name="Pickel B."/>
            <person name="Atanasova L."/>
            <person name="Karlsson M."/>
            <person name="Huettel B."/>
            <person name="Barry K.W."/>
            <person name="Haridas S."/>
            <person name="Chen C."/>
            <person name="Bauer D."/>
            <person name="Andreopoulos W."/>
            <person name="Pangilinan J."/>
            <person name="LaButti K."/>
            <person name="Riley R."/>
            <person name="Lipzen A."/>
            <person name="Clum A."/>
            <person name="Drula E."/>
            <person name="Henrissat B."/>
            <person name="Kohler A."/>
            <person name="Grigoriev I.V."/>
            <person name="Martin F.M."/>
            <person name="Hacquard S."/>
        </authorList>
    </citation>
    <scope>NUCLEOTIDE SEQUENCE</scope>
    <source>
        <strain evidence="2">MPI-CAGE-AT-0021</strain>
    </source>
</reference>
<dbReference type="SUPFAM" id="SSF82549">
    <property type="entry name" value="DAK1/DegV-like"/>
    <property type="match status" value="1"/>
</dbReference>
<dbReference type="InterPro" id="IPR004006">
    <property type="entry name" value="DhaK_dom"/>
</dbReference>
<dbReference type="Gene3D" id="3.40.50.10440">
    <property type="entry name" value="Dihydroxyacetone kinase, domain 1"/>
    <property type="match status" value="1"/>
</dbReference>